<keyword evidence="2" id="KW-1185">Reference proteome</keyword>
<reference evidence="1" key="1">
    <citation type="submission" date="2022-10" db="EMBL/GenBank/DDBJ databases">
        <title>Genome Sequence of Xylaria curta.</title>
        <authorList>
            <person name="Buettner E."/>
        </authorList>
    </citation>
    <scope>NUCLEOTIDE SEQUENCE</scope>
    <source>
        <strain evidence="1">Babe10</strain>
    </source>
</reference>
<dbReference type="EMBL" id="JAPDGR010000081">
    <property type="protein sequence ID" value="KAJ2996787.1"/>
    <property type="molecule type" value="Genomic_DNA"/>
</dbReference>
<proteinExistence type="predicted"/>
<accession>A0ACC1PPF7</accession>
<name>A0ACC1PPF7_9PEZI</name>
<comment type="caution">
    <text evidence="1">The sequence shown here is derived from an EMBL/GenBank/DDBJ whole genome shotgun (WGS) entry which is preliminary data.</text>
</comment>
<dbReference type="Proteomes" id="UP001143856">
    <property type="component" value="Unassembled WGS sequence"/>
</dbReference>
<sequence>MSTAYCNGARSAAGEDKMLPVAVVGMACRFPGDANSPAAFFDMLAKGRSACKERIGTTTARGGPLDERGSFTL</sequence>
<gene>
    <name evidence="1" type="ORF">NUW58_g852</name>
</gene>
<evidence type="ECO:0000313" key="2">
    <source>
        <dbReference type="Proteomes" id="UP001143856"/>
    </source>
</evidence>
<protein>
    <submittedName>
        <fullName evidence="1">Uncharacterized protein</fullName>
    </submittedName>
</protein>
<organism evidence="1 2">
    <name type="scientific">Xylaria curta</name>
    <dbReference type="NCBI Taxonomy" id="42375"/>
    <lineage>
        <taxon>Eukaryota</taxon>
        <taxon>Fungi</taxon>
        <taxon>Dikarya</taxon>
        <taxon>Ascomycota</taxon>
        <taxon>Pezizomycotina</taxon>
        <taxon>Sordariomycetes</taxon>
        <taxon>Xylariomycetidae</taxon>
        <taxon>Xylariales</taxon>
        <taxon>Xylariaceae</taxon>
        <taxon>Xylaria</taxon>
    </lineage>
</organism>
<evidence type="ECO:0000313" key="1">
    <source>
        <dbReference type="EMBL" id="KAJ2996787.1"/>
    </source>
</evidence>